<sequence length="61" mass="6726">MPRNTASAITTSARALVDCPRPQGVRMKLRREFGDAFNSIESAERLKPNGVLVDSILRQAL</sequence>
<gene>
    <name evidence="1" type="ORF">BJX67DRAFT_347277</name>
</gene>
<evidence type="ECO:0000313" key="1">
    <source>
        <dbReference type="EMBL" id="KAL2869913.1"/>
    </source>
</evidence>
<proteinExistence type="predicted"/>
<organism evidence="1 2">
    <name type="scientific">Aspergillus lucknowensis</name>
    <dbReference type="NCBI Taxonomy" id="176173"/>
    <lineage>
        <taxon>Eukaryota</taxon>
        <taxon>Fungi</taxon>
        <taxon>Dikarya</taxon>
        <taxon>Ascomycota</taxon>
        <taxon>Pezizomycotina</taxon>
        <taxon>Eurotiomycetes</taxon>
        <taxon>Eurotiomycetidae</taxon>
        <taxon>Eurotiales</taxon>
        <taxon>Aspergillaceae</taxon>
        <taxon>Aspergillus</taxon>
        <taxon>Aspergillus subgen. Nidulantes</taxon>
    </lineage>
</organism>
<keyword evidence="2" id="KW-1185">Reference proteome</keyword>
<protein>
    <submittedName>
        <fullName evidence="1">Uncharacterized protein</fullName>
    </submittedName>
</protein>
<accession>A0ABR4LZE2</accession>
<dbReference type="Proteomes" id="UP001610432">
    <property type="component" value="Unassembled WGS sequence"/>
</dbReference>
<dbReference type="RefSeq" id="XP_070888892.1">
    <property type="nucleotide sequence ID" value="XM_071028517.1"/>
</dbReference>
<dbReference type="GeneID" id="98143589"/>
<reference evidence="1 2" key="1">
    <citation type="submission" date="2024-07" db="EMBL/GenBank/DDBJ databases">
        <title>Section-level genome sequencing and comparative genomics of Aspergillus sections Usti and Cavernicolus.</title>
        <authorList>
            <consortium name="Lawrence Berkeley National Laboratory"/>
            <person name="Nybo J.L."/>
            <person name="Vesth T.C."/>
            <person name="Theobald S."/>
            <person name="Frisvad J.C."/>
            <person name="Larsen T.O."/>
            <person name="Kjaerboelling I."/>
            <person name="Rothschild-Mancinelli K."/>
            <person name="Lyhne E.K."/>
            <person name="Kogle M.E."/>
            <person name="Barry K."/>
            <person name="Clum A."/>
            <person name="Na H."/>
            <person name="Ledsgaard L."/>
            <person name="Lin J."/>
            <person name="Lipzen A."/>
            <person name="Kuo A."/>
            <person name="Riley R."/>
            <person name="Mondo S."/>
            <person name="Labutti K."/>
            <person name="Haridas S."/>
            <person name="Pangalinan J."/>
            <person name="Salamov A.A."/>
            <person name="Simmons B.A."/>
            <person name="Magnuson J.K."/>
            <person name="Chen J."/>
            <person name="Drula E."/>
            <person name="Henrissat B."/>
            <person name="Wiebenga A."/>
            <person name="Lubbers R.J."/>
            <person name="Gomes A.C."/>
            <person name="Macurrencykelacurrency M.R."/>
            <person name="Stajich J."/>
            <person name="Grigoriev I.V."/>
            <person name="Mortensen U.H."/>
            <person name="De Vries R.P."/>
            <person name="Baker S.E."/>
            <person name="Andersen M.R."/>
        </authorList>
    </citation>
    <scope>NUCLEOTIDE SEQUENCE [LARGE SCALE GENOMIC DNA]</scope>
    <source>
        <strain evidence="1 2">CBS 449.75</strain>
    </source>
</reference>
<evidence type="ECO:0000313" key="2">
    <source>
        <dbReference type="Proteomes" id="UP001610432"/>
    </source>
</evidence>
<dbReference type="EMBL" id="JBFXLQ010000008">
    <property type="protein sequence ID" value="KAL2869913.1"/>
    <property type="molecule type" value="Genomic_DNA"/>
</dbReference>
<name>A0ABR4LZE2_9EURO</name>
<comment type="caution">
    <text evidence="1">The sequence shown here is derived from an EMBL/GenBank/DDBJ whole genome shotgun (WGS) entry which is preliminary data.</text>
</comment>